<evidence type="ECO:0000256" key="4">
    <source>
        <dbReference type="ARBA" id="ARBA00019824"/>
    </source>
</evidence>
<evidence type="ECO:0000256" key="3">
    <source>
        <dbReference type="ARBA" id="ARBA00018706"/>
    </source>
</evidence>
<evidence type="ECO:0000259" key="10">
    <source>
        <dbReference type="Pfam" id="PF16575"/>
    </source>
</evidence>
<keyword evidence="5" id="KW-0808">Transferase</keyword>
<dbReference type="GeneID" id="30005627"/>
<proteinExistence type="inferred from homology"/>
<feature type="domain" description="Clp1 P-loop" evidence="10">
    <location>
        <begin position="233"/>
        <end position="433"/>
    </location>
</feature>
<evidence type="ECO:0000313" key="12">
    <source>
        <dbReference type="Proteomes" id="UP000078343"/>
    </source>
</evidence>
<dbReference type="InterPro" id="IPR045116">
    <property type="entry name" value="Clp1/Grc3"/>
</dbReference>
<evidence type="ECO:0000256" key="9">
    <source>
        <dbReference type="SAM" id="MobiDB-lite"/>
    </source>
</evidence>
<evidence type="ECO:0000256" key="1">
    <source>
        <dbReference type="ARBA" id="ARBA00003798"/>
    </source>
</evidence>
<keyword evidence="7" id="KW-0418">Kinase</keyword>
<name>A0A179A2W9_9EURO</name>
<dbReference type="PANTHER" id="PTHR12755:SF3">
    <property type="entry name" value="POLYNUCLEOTIDE 5'-HYDROXYL-KINASE NOL9"/>
    <property type="match status" value="1"/>
</dbReference>
<dbReference type="GO" id="GO:0051731">
    <property type="term" value="F:polynucleotide 5'-hydroxyl-kinase activity"/>
    <property type="evidence" value="ECO:0007669"/>
    <property type="project" value="InterPro"/>
</dbReference>
<dbReference type="GO" id="GO:0000448">
    <property type="term" value="P:cleavage in ITS2 between 5.8S rRNA and LSU-rRNA of tricistronic rRNA transcript (SSU-rRNA, 5.8S rRNA, LSU-rRNA)"/>
    <property type="evidence" value="ECO:0007669"/>
    <property type="project" value="TreeGrafter"/>
</dbReference>
<comment type="function">
    <text evidence="1">Polynucleotide 5'-kinase involved in rRNA processing.</text>
</comment>
<reference evidence="11 12" key="1">
    <citation type="submission" date="2016-04" db="EMBL/GenBank/DDBJ databases">
        <title>Draft genome of Fonsecaea erecta CBS 125763.</title>
        <authorList>
            <person name="Weiss V.A."/>
            <person name="Vicente V.A."/>
            <person name="Raittz R.T."/>
            <person name="Moreno L.F."/>
            <person name="De Souza E.M."/>
            <person name="Pedrosa F.O."/>
            <person name="Steffens M.B."/>
            <person name="Faoro H."/>
            <person name="Tadra-Sfeir M.Z."/>
            <person name="Najafzadeh M.J."/>
            <person name="Felipe M.S."/>
            <person name="Teixeira M."/>
            <person name="Sun J."/>
            <person name="Xi L."/>
            <person name="Gomes R."/>
            <person name="De Azevedo C.M."/>
            <person name="Salgado C.G."/>
            <person name="Da Silva M.B."/>
            <person name="Nascimento M.F."/>
            <person name="Queiroz-Telles F."/>
            <person name="Attili D.S."/>
            <person name="Gorbushina A."/>
        </authorList>
    </citation>
    <scope>NUCLEOTIDE SEQUENCE [LARGE SCALE GENOMIC DNA]</scope>
    <source>
        <strain evidence="11 12">CBS 125763</strain>
    </source>
</reference>
<dbReference type="RefSeq" id="XP_018698852.1">
    <property type="nucleotide sequence ID" value="XM_018832973.1"/>
</dbReference>
<dbReference type="AlphaFoldDB" id="A0A179A2W9"/>
<dbReference type="InterPro" id="IPR027417">
    <property type="entry name" value="P-loop_NTPase"/>
</dbReference>
<feature type="compositionally biased region" description="Low complexity" evidence="9">
    <location>
        <begin position="25"/>
        <end position="36"/>
    </location>
</feature>
<dbReference type="OrthoDB" id="4054781at2759"/>
<evidence type="ECO:0000256" key="6">
    <source>
        <dbReference type="ARBA" id="ARBA00022741"/>
    </source>
</evidence>
<organism evidence="11 12">
    <name type="scientific">Fonsecaea erecta</name>
    <dbReference type="NCBI Taxonomy" id="1367422"/>
    <lineage>
        <taxon>Eukaryota</taxon>
        <taxon>Fungi</taxon>
        <taxon>Dikarya</taxon>
        <taxon>Ascomycota</taxon>
        <taxon>Pezizomycotina</taxon>
        <taxon>Eurotiomycetes</taxon>
        <taxon>Chaetothyriomycetidae</taxon>
        <taxon>Chaetothyriales</taxon>
        <taxon>Herpotrichiellaceae</taxon>
        <taxon>Fonsecaea</taxon>
    </lineage>
</organism>
<evidence type="ECO:0000256" key="7">
    <source>
        <dbReference type="ARBA" id="ARBA00022777"/>
    </source>
</evidence>
<evidence type="ECO:0000256" key="2">
    <source>
        <dbReference type="ARBA" id="ARBA00011003"/>
    </source>
</evidence>
<dbReference type="InterPro" id="IPR032319">
    <property type="entry name" value="CLP1_P"/>
</dbReference>
<evidence type="ECO:0000313" key="11">
    <source>
        <dbReference type="EMBL" id="OAP65485.1"/>
    </source>
</evidence>
<keyword evidence="8" id="KW-0067">ATP-binding</keyword>
<gene>
    <name evidence="11" type="ORF">AYL99_01457</name>
</gene>
<dbReference type="PANTHER" id="PTHR12755">
    <property type="entry name" value="CLEAVAGE/POLYADENYLATION FACTOR IA SUBUNIT CLP1P"/>
    <property type="match status" value="1"/>
</dbReference>
<protein>
    <recommendedName>
        <fullName evidence="4">Polynucleotide 5'-hydroxyl-kinase GRC3</fullName>
    </recommendedName>
    <alternativeName>
        <fullName evidence="3">Polynucleotide 5'-hydroxyl-kinase grc3</fullName>
    </alternativeName>
</protein>
<dbReference type="Gene3D" id="3.40.50.300">
    <property type="entry name" value="P-loop containing nucleotide triphosphate hydrolases"/>
    <property type="match status" value="1"/>
</dbReference>
<accession>A0A179A2W9</accession>
<keyword evidence="6" id="KW-0547">Nucleotide-binding</keyword>
<keyword evidence="12" id="KW-1185">Reference proteome</keyword>
<dbReference type="Pfam" id="PF16575">
    <property type="entry name" value="CLP1_P"/>
    <property type="match status" value="1"/>
</dbReference>
<feature type="region of interest" description="Disordered" evidence="9">
    <location>
        <begin position="20"/>
        <end position="63"/>
    </location>
</feature>
<evidence type="ECO:0000256" key="5">
    <source>
        <dbReference type="ARBA" id="ARBA00022679"/>
    </source>
</evidence>
<sequence>MPANGGRLSAVARRRLLRDVQEAASSPSQVTPSPVSKASLSEAPSIDQPVGNANSSEDEGIQTPNPFATLVEASAVHFSSTREIEQLTDRSVKIKLSRGQKCVVLGTYTLWVKHGSVSLYGAILTATTAMYRVYAPASHALPPIEAVSSSAEIQVESLNDGVRDLPKVGFRGMWTPFGVKPSAASFYVLGHSFEQDPKAPRRLKELDTAYWKSLMAEFPGADTSKPQRVLVCGKRSSGLSTLVRCVFNRLLAKESARPDITHPKGVMLVDLDTNTPEFAPPGMISLVHIANPVFGPAFANILPAYRGGTSRVLAKHFLGDLDTRGVVNWHIDRVSDLLDVEQKCRGEFEGAPVLVTCPKWLNDIDNATASKLWAKLALTDIVCVDSTPGSPHLEPWRPLAETGNCRIHQIPAQVFDKISPVREHDLQMQSYFHLRDAPINRPYWVDTPVLVTTSHSMTLTYSGNAANILAIILLGGRVAPEDTYDALEGSMVAVLATKVPCDVSDDSDRAGICRTEEDLPLWADYGRLESSFPFSAEGSRCLGLALVQEIDILQRTITLITAAELQVHEIQEQTHGVALVVPKATTDGRFKTDWAKREMHMKKGGGSSQTK</sequence>
<dbReference type="Proteomes" id="UP000078343">
    <property type="component" value="Unassembled WGS sequence"/>
</dbReference>
<dbReference type="GO" id="GO:0005634">
    <property type="term" value="C:nucleus"/>
    <property type="evidence" value="ECO:0007669"/>
    <property type="project" value="TreeGrafter"/>
</dbReference>
<comment type="caution">
    <text evidence="11">The sequence shown here is derived from an EMBL/GenBank/DDBJ whole genome shotgun (WGS) entry which is preliminary data.</text>
</comment>
<evidence type="ECO:0000256" key="8">
    <source>
        <dbReference type="ARBA" id="ARBA00022840"/>
    </source>
</evidence>
<dbReference type="EMBL" id="LVYI01000001">
    <property type="protein sequence ID" value="OAP65485.1"/>
    <property type="molecule type" value="Genomic_DNA"/>
</dbReference>
<dbReference type="STRING" id="1367422.A0A179A2W9"/>
<comment type="similarity">
    <text evidence="2">Belongs to the Clp1 family. NOL9/GRC3 subfamily.</text>
</comment>
<dbReference type="GO" id="GO:0005524">
    <property type="term" value="F:ATP binding"/>
    <property type="evidence" value="ECO:0007669"/>
    <property type="project" value="UniProtKB-KW"/>
</dbReference>